<comment type="caution">
    <text evidence="2">The sequence shown here is derived from an EMBL/GenBank/DDBJ whole genome shotgun (WGS) entry which is preliminary data.</text>
</comment>
<feature type="chain" id="PRO_5045577494" evidence="1">
    <location>
        <begin position="39"/>
        <end position="181"/>
    </location>
</feature>
<evidence type="ECO:0000313" key="2">
    <source>
        <dbReference type="EMBL" id="MFI0914050.1"/>
    </source>
</evidence>
<evidence type="ECO:0000256" key="1">
    <source>
        <dbReference type="SAM" id="SignalP"/>
    </source>
</evidence>
<gene>
    <name evidence="2" type="ORF">ACH4TF_26885</name>
</gene>
<sequence>MNTPTIGDRHRGRAAAAAAFVAALASAGLGLGAPSAAADTVSVSYTCTGPGAPSDVQSLQVTVTAPASVPQGGTADLTVEASTQLKVPISVPAQAVTGELDLTLGGAASGTVTATGFTNPDPVPSGSGVTLTGGTASVKLDNAGTATFSPGAAKVHVFGVTVECAVSGSAPVAASTQVTGG</sequence>
<organism evidence="2 3">
    <name type="scientific">Streptomyces abikoensis</name>
    <dbReference type="NCBI Taxonomy" id="97398"/>
    <lineage>
        <taxon>Bacteria</taxon>
        <taxon>Bacillati</taxon>
        <taxon>Actinomycetota</taxon>
        <taxon>Actinomycetes</taxon>
        <taxon>Kitasatosporales</taxon>
        <taxon>Streptomycetaceae</taxon>
        <taxon>Streptomyces</taxon>
    </lineage>
</organism>
<evidence type="ECO:0000313" key="3">
    <source>
        <dbReference type="Proteomes" id="UP001611162"/>
    </source>
</evidence>
<accession>A0ABW7TBE3</accession>
<name>A0ABW7TBE3_9ACTN</name>
<keyword evidence="1" id="KW-0732">Signal</keyword>
<dbReference type="Proteomes" id="UP001611162">
    <property type="component" value="Unassembled WGS sequence"/>
</dbReference>
<reference evidence="2 3" key="1">
    <citation type="submission" date="2024-10" db="EMBL/GenBank/DDBJ databases">
        <title>The Natural Products Discovery Center: Release of the First 8490 Sequenced Strains for Exploring Actinobacteria Biosynthetic Diversity.</title>
        <authorList>
            <person name="Kalkreuter E."/>
            <person name="Kautsar S.A."/>
            <person name="Yang D."/>
            <person name="Bader C.D."/>
            <person name="Teijaro C.N."/>
            <person name="Fluegel L."/>
            <person name="Davis C.M."/>
            <person name="Simpson J.R."/>
            <person name="Lauterbach L."/>
            <person name="Steele A.D."/>
            <person name="Gui C."/>
            <person name="Meng S."/>
            <person name="Li G."/>
            <person name="Viehrig K."/>
            <person name="Ye F."/>
            <person name="Su P."/>
            <person name="Kiefer A.F."/>
            <person name="Nichols A."/>
            <person name="Cepeda A.J."/>
            <person name="Yan W."/>
            <person name="Fan B."/>
            <person name="Jiang Y."/>
            <person name="Adhikari A."/>
            <person name="Zheng C.-J."/>
            <person name="Schuster L."/>
            <person name="Cowan T.M."/>
            <person name="Smanski M.J."/>
            <person name="Chevrette M.G."/>
            <person name="De Carvalho L.P.S."/>
            <person name="Shen B."/>
        </authorList>
    </citation>
    <scope>NUCLEOTIDE SEQUENCE [LARGE SCALE GENOMIC DNA]</scope>
    <source>
        <strain evidence="2 3">NPDC020979</strain>
    </source>
</reference>
<dbReference type="RefSeq" id="WP_397614124.1">
    <property type="nucleotide sequence ID" value="NZ_JBIRRB010000010.1"/>
</dbReference>
<feature type="signal peptide" evidence="1">
    <location>
        <begin position="1"/>
        <end position="38"/>
    </location>
</feature>
<proteinExistence type="predicted"/>
<dbReference type="EMBL" id="JBIRRB010000010">
    <property type="protein sequence ID" value="MFI0914050.1"/>
    <property type="molecule type" value="Genomic_DNA"/>
</dbReference>
<protein>
    <submittedName>
        <fullName evidence="2">Uncharacterized protein</fullName>
    </submittedName>
</protein>
<keyword evidence="3" id="KW-1185">Reference proteome</keyword>